<dbReference type="EMBL" id="MQWD01000001">
    <property type="protein sequence ID" value="PAP78131.1"/>
    <property type="molecule type" value="Genomic_DNA"/>
</dbReference>
<keyword evidence="1" id="KW-0472">Membrane</keyword>
<organism evidence="3 4">
    <name type="scientific">Rubrivirga marina</name>
    <dbReference type="NCBI Taxonomy" id="1196024"/>
    <lineage>
        <taxon>Bacteria</taxon>
        <taxon>Pseudomonadati</taxon>
        <taxon>Rhodothermota</taxon>
        <taxon>Rhodothermia</taxon>
        <taxon>Rhodothermales</taxon>
        <taxon>Rubricoccaceae</taxon>
        <taxon>Rubrivirga</taxon>
    </lineage>
</organism>
<keyword evidence="4" id="KW-1185">Reference proteome</keyword>
<accession>A0A271J3M6</accession>
<dbReference type="Proteomes" id="UP000216339">
    <property type="component" value="Unassembled WGS sequence"/>
</dbReference>
<dbReference type="AlphaFoldDB" id="A0A271J3M6"/>
<reference evidence="3 4" key="1">
    <citation type="submission" date="2016-11" db="EMBL/GenBank/DDBJ databases">
        <title>Study of marine rhodopsin-containing bacteria.</title>
        <authorList>
            <person name="Yoshizawa S."/>
            <person name="Kumagai Y."/>
            <person name="Kogure K."/>
        </authorList>
    </citation>
    <scope>NUCLEOTIDE SEQUENCE [LARGE SCALE GENOMIC DNA]</scope>
    <source>
        <strain evidence="3 4">SAORIC-28</strain>
    </source>
</reference>
<gene>
    <name evidence="3" type="ORF">BSZ37_17665</name>
</gene>
<dbReference type="InterPro" id="IPR006665">
    <property type="entry name" value="OmpA-like"/>
</dbReference>
<name>A0A271J3M6_9BACT</name>
<evidence type="ECO:0000256" key="1">
    <source>
        <dbReference type="PROSITE-ProRule" id="PRU00473"/>
    </source>
</evidence>
<sequence length="90" mass="10097">MFIDGFTDTPEGSRFGMGLAGQRAQAVYDYYLSQGVGASRLQIRNRGVAAPDCDKEDPGPGCERNRRVESLPVDCERFRFLLENPSYDPY</sequence>
<proteinExistence type="predicted"/>
<dbReference type="PROSITE" id="PS51123">
    <property type="entry name" value="OMPA_2"/>
    <property type="match status" value="1"/>
</dbReference>
<evidence type="ECO:0000313" key="3">
    <source>
        <dbReference type="EMBL" id="PAP78131.1"/>
    </source>
</evidence>
<protein>
    <recommendedName>
        <fullName evidence="2">OmpA-like domain-containing protein</fullName>
    </recommendedName>
</protein>
<dbReference type="Gene3D" id="3.30.1330.60">
    <property type="entry name" value="OmpA-like domain"/>
    <property type="match status" value="1"/>
</dbReference>
<evidence type="ECO:0000259" key="2">
    <source>
        <dbReference type="PROSITE" id="PS51123"/>
    </source>
</evidence>
<dbReference type="SUPFAM" id="SSF103088">
    <property type="entry name" value="OmpA-like"/>
    <property type="match status" value="1"/>
</dbReference>
<dbReference type="OrthoDB" id="9782229at2"/>
<dbReference type="Pfam" id="PF00691">
    <property type="entry name" value="OmpA"/>
    <property type="match status" value="1"/>
</dbReference>
<evidence type="ECO:0000313" key="4">
    <source>
        <dbReference type="Proteomes" id="UP000216339"/>
    </source>
</evidence>
<dbReference type="GO" id="GO:0016020">
    <property type="term" value="C:membrane"/>
    <property type="evidence" value="ECO:0007669"/>
    <property type="project" value="UniProtKB-UniRule"/>
</dbReference>
<dbReference type="InterPro" id="IPR036737">
    <property type="entry name" value="OmpA-like_sf"/>
</dbReference>
<feature type="domain" description="OmpA-like" evidence="2">
    <location>
        <begin position="1"/>
        <end position="76"/>
    </location>
</feature>
<comment type="caution">
    <text evidence="3">The sequence shown here is derived from an EMBL/GenBank/DDBJ whole genome shotgun (WGS) entry which is preliminary data.</text>
</comment>